<evidence type="ECO:0000259" key="1">
    <source>
        <dbReference type="PROSITE" id="PS51740"/>
    </source>
</evidence>
<accession>A0A7C4GZ50</accession>
<evidence type="ECO:0000313" key="2">
    <source>
        <dbReference type="EMBL" id="HGM07285.1"/>
    </source>
</evidence>
<dbReference type="PROSITE" id="PS51740">
    <property type="entry name" value="SPOVT_ABRB"/>
    <property type="match status" value="1"/>
</dbReference>
<feature type="domain" description="SpoVT-AbrB" evidence="1">
    <location>
        <begin position="3"/>
        <end position="50"/>
    </location>
</feature>
<protein>
    <submittedName>
        <fullName evidence="2">AbrB/MazE/SpoVT family DNA-binding domain-containing protein</fullName>
    </submittedName>
</protein>
<dbReference type="AlphaFoldDB" id="A0A7C4GZ50"/>
<gene>
    <name evidence="2" type="ORF">ENU31_02590</name>
</gene>
<dbReference type="SMART" id="SM00966">
    <property type="entry name" value="SpoVT_AbrB"/>
    <property type="match status" value="1"/>
</dbReference>
<dbReference type="SUPFAM" id="SSF89447">
    <property type="entry name" value="AbrB/MazE/MraZ-like"/>
    <property type="match status" value="1"/>
</dbReference>
<proteinExistence type="predicted"/>
<comment type="caution">
    <text evidence="2">The sequence shown here is derived from an EMBL/GenBank/DDBJ whole genome shotgun (WGS) entry which is preliminary data.</text>
</comment>
<dbReference type="EMBL" id="DTCA01000083">
    <property type="protein sequence ID" value="HGM07285.1"/>
    <property type="molecule type" value="Genomic_DNA"/>
</dbReference>
<reference evidence="2" key="1">
    <citation type="journal article" date="2020" name="mSystems">
        <title>Genome- and Community-Level Interaction Insights into Carbon Utilization and Element Cycling Functions of Hydrothermarchaeota in Hydrothermal Sediment.</title>
        <authorList>
            <person name="Zhou Z."/>
            <person name="Liu Y."/>
            <person name="Xu W."/>
            <person name="Pan J."/>
            <person name="Luo Z.H."/>
            <person name="Li M."/>
        </authorList>
    </citation>
    <scope>NUCLEOTIDE SEQUENCE [LARGE SCALE GENOMIC DNA]</scope>
    <source>
        <strain evidence="2">SpSt-658</strain>
    </source>
</reference>
<organism evidence="2">
    <name type="scientific">Ignisphaera aggregans</name>
    <dbReference type="NCBI Taxonomy" id="334771"/>
    <lineage>
        <taxon>Archaea</taxon>
        <taxon>Thermoproteota</taxon>
        <taxon>Thermoprotei</taxon>
        <taxon>Desulfurococcales</taxon>
        <taxon>Desulfurococcaceae</taxon>
        <taxon>Ignisphaera</taxon>
    </lineage>
</organism>
<dbReference type="NCBIfam" id="TIGR01439">
    <property type="entry name" value="lp_hng_hel_AbrB"/>
    <property type="match status" value="1"/>
</dbReference>
<dbReference type="InterPro" id="IPR037914">
    <property type="entry name" value="SpoVT-AbrB_sf"/>
</dbReference>
<dbReference type="Pfam" id="PF04014">
    <property type="entry name" value="MazE_antitoxin"/>
    <property type="match status" value="1"/>
</dbReference>
<dbReference type="InterPro" id="IPR007159">
    <property type="entry name" value="SpoVT-AbrB_dom"/>
</dbReference>
<sequence length="117" mass="13182">MYIEVVKIDGKGRITIPSYARLILDISEGSSVVMNVDEDRKVIEIRTLRDKAIDCLGIITKDDLIRLINKTDIISIKCICVDVQNCSLYRCSILMKNSNNVIQAIDNFTKSVNCTEV</sequence>
<dbReference type="Gene3D" id="2.10.260.10">
    <property type="match status" value="1"/>
</dbReference>
<name>A0A7C4GZ50_9CREN</name>
<keyword evidence="2" id="KW-0238">DNA-binding</keyword>
<dbReference type="GO" id="GO:0003677">
    <property type="term" value="F:DNA binding"/>
    <property type="evidence" value="ECO:0007669"/>
    <property type="project" value="UniProtKB-KW"/>
</dbReference>